<name>A0AAV5SCC8_9BILA</name>
<feature type="compositionally biased region" description="Low complexity" evidence="1">
    <location>
        <begin position="67"/>
        <end position="77"/>
    </location>
</feature>
<accession>A0AAV5SCC8</accession>
<feature type="region of interest" description="Disordered" evidence="1">
    <location>
        <begin position="30"/>
        <end position="84"/>
    </location>
</feature>
<sequence>WSTMLALLLPPLFSALIAATLLVIACSGHDEGWPQAAPLPPEKPKKNNLSRSARNTTTDKALHDTKSTPATKSTKSTGAEPDQS</sequence>
<dbReference type="AlphaFoldDB" id="A0AAV5SCC8"/>
<feature type="non-terminal residue" evidence="3">
    <location>
        <position position="84"/>
    </location>
</feature>
<feature type="compositionally biased region" description="Polar residues" evidence="1">
    <location>
        <begin position="50"/>
        <end position="59"/>
    </location>
</feature>
<dbReference type="EMBL" id="BTSX01000001">
    <property type="protein sequence ID" value="GMS78313.1"/>
    <property type="molecule type" value="Genomic_DNA"/>
</dbReference>
<evidence type="ECO:0000313" key="4">
    <source>
        <dbReference type="Proteomes" id="UP001432027"/>
    </source>
</evidence>
<feature type="chain" id="PRO_5044011512" evidence="2">
    <location>
        <begin position="20"/>
        <end position="84"/>
    </location>
</feature>
<comment type="caution">
    <text evidence="3">The sequence shown here is derived from an EMBL/GenBank/DDBJ whole genome shotgun (WGS) entry which is preliminary data.</text>
</comment>
<protein>
    <submittedName>
        <fullName evidence="3">Uncharacterized protein</fullName>
    </submittedName>
</protein>
<reference evidence="3" key="1">
    <citation type="submission" date="2023-10" db="EMBL/GenBank/DDBJ databases">
        <title>Genome assembly of Pristionchus species.</title>
        <authorList>
            <person name="Yoshida K."/>
            <person name="Sommer R.J."/>
        </authorList>
    </citation>
    <scope>NUCLEOTIDE SEQUENCE</scope>
    <source>
        <strain evidence="3">RS0144</strain>
    </source>
</reference>
<feature type="non-terminal residue" evidence="3">
    <location>
        <position position="1"/>
    </location>
</feature>
<dbReference type="Proteomes" id="UP001432027">
    <property type="component" value="Unassembled WGS sequence"/>
</dbReference>
<proteinExistence type="predicted"/>
<keyword evidence="2" id="KW-0732">Signal</keyword>
<keyword evidence="4" id="KW-1185">Reference proteome</keyword>
<evidence type="ECO:0000256" key="1">
    <source>
        <dbReference type="SAM" id="MobiDB-lite"/>
    </source>
</evidence>
<evidence type="ECO:0000256" key="2">
    <source>
        <dbReference type="SAM" id="SignalP"/>
    </source>
</evidence>
<gene>
    <name evidence="3" type="ORF">PENTCL1PPCAC_488</name>
</gene>
<feature type="signal peptide" evidence="2">
    <location>
        <begin position="1"/>
        <end position="19"/>
    </location>
</feature>
<evidence type="ECO:0000313" key="3">
    <source>
        <dbReference type="EMBL" id="GMS78313.1"/>
    </source>
</evidence>
<organism evidence="3 4">
    <name type="scientific">Pristionchus entomophagus</name>
    <dbReference type="NCBI Taxonomy" id="358040"/>
    <lineage>
        <taxon>Eukaryota</taxon>
        <taxon>Metazoa</taxon>
        <taxon>Ecdysozoa</taxon>
        <taxon>Nematoda</taxon>
        <taxon>Chromadorea</taxon>
        <taxon>Rhabditida</taxon>
        <taxon>Rhabditina</taxon>
        <taxon>Diplogasteromorpha</taxon>
        <taxon>Diplogasteroidea</taxon>
        <taxon>Neodiplogasteridae</taxon>
        <taxon>Pristionchus</taxon>
    </lineage>
</organism>